<evidence type="ECO:0000256" key="5">
    <source>
        <dbReference type="SAM" id="SignalP"/>
    </source>
</evidence>
<keyword evidence="7" id="KW-1185">Reference proteome</keyword>
<proteinExistence type="predicted"/>
<dbReference type="SMART" id="SM01396">
    <property type="entry name" value="BC10"/>
    <property type="match status" value="1"/>
</dbReference>
<dbReference type="Pfam" id="PF06726">
    <property type="entry name" value="BC10"/>
    <property type="match status" value="1"/>
</dbReference>
<keyword evidence="5" id="KW-0732">Signal</keyword>
<keyword evidence="2" id="KW-0812">Transmembrane</keyword>
<dbReference type="InterPro" id="IPR009598">
    <property type="entry name" value="BCALP"/>
</dbReference>
<dbReference type="OrthoDB" id="5563033at2759"/>
<dbReference type="Proteomes" id="UP000054350">
    <property type="component" value="Unassembled WGS sequence"/>
</dbReference>
<reference evidence="7" key="2">
    <citation type="submission" date="2009-11" db="EMBL/GenBank/DDBJ databases">
        <title>The Genome Sequence of Allomyces macrogynus strain ATCC 38327.</title>
        <authorList>
            <consortium name="The Broad Institute Genome Sequencing Platform"/>
            <person name="Russ C."/>
            <person name="Cuomo C."/>
            <person name="Shea T."/>
            <person name="Young S.K."/>
            <person name="Zeng Q."/>
            <person name="Koehrsen M."/>
            <person name="Haas B."/>
            <person name="Borodovsky M."/>
            <person name="Guigo R."/>
            <person name="Alvarado L."/>
            <person name="Berlin A."/>
            <person name="Borenstein D."/>
            <person name="Chen Z."/>
            <person name="Engels R."/>
            <person name="Freedman E."/>
            <person name="Gellesch M."/>
            <person name="Goldberg J."/>
            <person name="Griggs A."/>
            <person name="Gujja S."/>
            <person name="Heiman D."/>
            <person name="Hepburn T."/>
            <person name="Howarth C."/>
            <person name="Jen D."/>
            <person name="Larson L."/>
            <person name="Lewis B."/>
            <person name="Mehta T."/>
            <person name="Park D."/>
            <person name="Pearson M."/>
            <person name="Roberts A."/>
            <person name="Saif S."/>
            <person name="Shenoy N."/>
            <person name="Sisk P."/>
            <person name="Stolte C."/>
            <person name="Sykes S."/>
            <person name="Walk T."/>
            <person name="White J."/>
            <person name="Yandava C."/>
            <person name="Burger G."/>
            <person name="Gray M.W."/>
            <person name="Holland P.W.H."/>
            <person name="King N."/>
            <person name="Lang F.B.F."/>
            <person name="Roger A.J."/>
            <person name="Ruiz-Trillo I."/>
            <person name="Lander E."/>
            <person name="Nusbaum C."/>
        </authorList>
    </citation>
    <scope>NUCLEOTIDE SEQUENCE [LARGE SCALE GENOMIC DNA]</scope>
    <source>
        <strain evidence="7">ATCC 38327</strain>
    </source>
</reference>
<keyword evidence="4" id="KW-0472">Membrane</keyword>
<sequence length="151" mass="16111">MYCLQALIPLVFLPTPAASPLLIVALVASVYLTHRPCIYCGVLFAALLWSTCAWSESGACWIPGFSTGADVPTTASLLPPEPTPWPGVGETILSWLAPVLTRDGYAAWNRAWMAPTPERTLLHFWPDAGLTVAASASSVPVEVAEATGFLR</sequence>
<dbReference type="PANTHER" id="PTHR13259">
    <property type="entry name" value="BLADDER CANCER 10 KD PROTEIN HOMOLOG"/>
    <property type="match status" value="1"/>
</dbReference>
<dbReference type="AlphaFoldDB" id="A0A0L0S984"/>
<organism evidence="6 7">
    <name type="scientific">Allomyces macrogynus (strain ATCC 38327)</name>
    <name type="common">Allomyces javanicus var. macrogynus</name>
    <dbReference type="NCBI Taxonomy" id="578462"/>
    <lineage>
        <taxon>Eukaryota</taxon>
        <taxon>Fungi</taxon>
        <taxon>Fungi incertae sedis</taxon>
        <taxon>Blastocladiomycota</taxon>
        <taxon>Blastocladiomycetes</taxon>
        <taxon>Blastocladiales</taxon>
        <taxon>Blastocladiaceae</taxon>
        <taxon>Allomyces</taxon>
    </lineage>
</organism>
<dbReference type="GO" id="GO:0016020">
    <property type="term" value="C:membrane"/>
    <property type="evidence" value="ECO:0007669"/>
    <property type="project" value="UniProtKB-SubCell"/>
</dbReference>
<evidence type="ECO:0000256" key="4">
    <source>
        <dbReference type="ARBA" id="ARBA00023136"/>
    </source>
</evidence>
<protein>
    <submittedName>
        <fullName evidence="6">Uncharacterized protein</fullName>
    </submittedName>
</protein>
<dbReference type="PANTHER" id="PTHR13259:SF1">
    <property type="entry name" value="BLADDER CANCER-ASSOCIATED PROTEIN"/>
    <property type="match status" value="1"/>
</dbReference>
<keyword evidence="3" id="KW-1133">Transmembrane helix</keyword>
<dbReference type="EMBL" id="GG745334">
    <property type="protein sequence ID" value="KNE59017.1"/>
    <property type="molecule type" value="Genomic_DNA"/>
</dbReference>
<evidence type="ECO:0000313" key="6">
    <source>
        <dbReference type="EMBL" id="KNE59017.1"/>
    </source>
</evidence>
<accession>A0A0L0S984</accession>
<evidence type="ECO:0000256" key="1">
    <source>
        <dbReference type="ARBA" id="ARBA00004370"/>
    </source>
</evidence>
<evidence type="ECO:0000256" key="3">
    <source>
        <dbReference type="ARBA" id="ARBA00022989"/>
    </source>
</evidence>
<reference evidence="6 7" key="1">
    <citation type="submission" date="2009-11" db="EMBL/GenBank/DDBJ databases">
        <title>Annotation of Allomyces macrogynus ATCC 38327.</title>
        <authorList>
            <consortium name="The Broad Institute Genome Sequencing Platform"/>
            <person name="Russ C."/>
            <person name="Cuomo C."/>
            <person name="Burger G."/>
            <person name="Gray M.W."/>
            <person name="Holland P.W.H."/>
            <person name="King N."/>
            <person name="Lang F.B.F."/>
            <person name="Roger A.J."/>
            <person name="Ruiz-Trillo I."/>
            <person name="Young S.K."/>
            <person name="Zeng Q."/>
            <person name="Gargeya S."/>
            <person name="Fitzgerald M."/>
            <person name="Haas B."/>
            <person name="Abouelleil A."/>
            <person name="Alvarado L."/>
            <person name="Arachchi H.M."/>
            <person name="Berlin A."/>
            <person name="Chapman S.B."/>
            <person name="Gearin G."/>
            <person name="Goldberg J."/>
            <person name="Griggs A."/>
            <person name="Gujja S."/>
            <person name="Hansen M."/>
            <person name="Heiman D."/>
            <person name="Howarth C."/>
            <person name="Larimer J."/>
            <person name="Lui A."/>
            <person name="MacDonald P.J.P."/>
            <person name="McCowen C."/>
            <person name="Montmayeur A."/>
            <person name="Murphy C."/>
            <person name="Neiman D."/>
            <person name="Pearson M."/>
            <person name="Priest M."/>
            <person name="Roberts A."/>
            <person name="Saif S."/>
            <person name="Shea T."/>
            <person name="Sisk P."/>
            <person name="Stolte C."/>
            <person name="Sykes S."/>
            <person name="Wortman J."/>
            <person name="Nusbaum C."/>
            <person name="Birren B."/>
        </authorList>
    </citation>
    <scope>NUCLEOTIDE SEQUENCE [LARGE SCALE GENOMIC DNA]</scope>
    <source>
        <strain evidence="6 7">ATCC 38327</strain>
    </source>
</reference>
<comment type="subcellular location">
    <subcellularLocation>
        <location evidence="1">Membrane</location>
    </subcellularLocation>
</comment>
<name>A0A0L0S984_ALLM3</name>
<evidence type="ECO:0000256" key="2">
    <source>
        <dbReference type="ARBA" id="ARBA00022692"/>
    </source>
</evidence>
<evidence type="ECO:0000313" key="7">
    <source>
        <dbReference type="Proteomes" id="UP000054350"/>
    </source>
</evidence>
<feature type="signal peptide" evidence="5">
    <location>
        <begin position="1"/>
        <end position="18"/>
    </location>
</feature>
<gene>
    <name evidence="6" type="ORF">AMAG_03367</name>
</gene>
<dbReference type="VEuPathDB" id="FungiDB:AMAG_03367"/>
<feature type="chain" id="PRO_5005547918" evidence="5">
    <location>
        <begin position="19"/>
        <end position="151"/>
    </location>
</feature>